<name>A0A6C0K2F2_9ZZZZ</name>
<dbReference type="AlphaFoldDB" id="A0A6C0K2F2"/>
<proteinExistence type="predicted"/>
<protein>
    <submittedName>
        <fullName evidence="1">Uncharacterized protein</fullName>
    </submittedName>
</protein>
<accession>A0A6C0K2F2</accession>
<sequence>MPILTYKQFHQLRRLQNALCSGDSGARLRIERLCRRLKQDTHDWLLFDESDDMADVREYQVAIKECLQVDRKIAHLEQIKNTIEGLL</sequence>
<evidence type="ECO:0000313" key="1">
    <source>
        <dbReference type="EMBL" id="QHU11276.1"/>
    </source>
</evidence>
<organism evidence="1">
    <name type="scientific">viral metagenome</name>
    <dbReference type="NCBI Taxonomy" id="1070528"/>
    <lineage>
        <taxon>unclassified sequences</taxon>
        <taxon>metagenomes</taxon>
        <taxon>organismal metagenomes</taxon>
    </lineage>
</organism>
<reference evidence="1" key="1">
    <citation type="journal article" date="2020" name="Nature">
        <title>Giant virus diversity and host interactions through global metagenomics.</title>
        <authorList>
            <person name="Schulz F."/>
            <person name="Roux S."/>
            <person name="Paez-Espino D."/>
            <person name="Jungbluth S."/>
            <person name="Walsh D.A."/>
            <person name="Denef V.J."/>
            <person name="McMahon K.D."/>
            <person name="Konstantinidis K.T."/>
            <person name="Eloe-Fadrosh E.A."/>
            <person name="Kyrpides N.C."/>
            <person name="Woyke T."/>
        </authorList>
    </citation>
    <scope>NUCLEOTIDE SEQUENCE</scope>
    <source>
        <strain evidence="1">GVMAG-S-1101165-84</strain>
    </source>
</reference>
<dbReference type="EMBL" id="MN740780">
    <property type="protein sequence ID" value="QHU11276.1"/>
    <property type="molecule type" value="Genomic_DNA"/>
</dbReference>